<evidence type="ECO:0000256" key="2">
    <source>
        <dbReference type="SAM" id="MobiDB-lite"/>
    </source>
</evidence>
<protein>
    <submittedName>
        <fullName evidence="4">Uncharacterized conserved protein YlxW, UPF0749 family</fullName>
    </submittedName>
</protein>
<dbReference type="Gene3D" id="3.30.70.1880">
    <property type="entry name" value="Protein of unknown function DUF881"/>
    <property type="match status" value="1"/>
</dbReference>
<evidence type="ECO:0000256" key="3">
    <source>
        <dbReference type="SAM" id="Phobius"/>
    </source>
</evidence>
<dbReference type="PANTHER" id="PTHR37313:SF1">
    <property type="entry name" value="UPF0749 PROTEIN RV1823"/>
    <property type="match status" value="1"/>
</dbReference>
<dbReference type="GO" id="GO:0005886">
    <property type="term" value="C:plasma membrane"/>
    <property type="evidence" value="ECO:0007669"/>
    <property type="project" value="TreeGrafter"/>
</dbReference>
<dbReference type="RefSeq" id="WP_088962135.1">
    <property type="nucleotide sequence ID" value="NZ_LT607410.1"/>
</dbReference>
<comment type="similarity">
    <text evidence="1">Belongs to the UPF0749 family.</text>
</comment>
<dbReference type="Pfam" id="PF05949">
    <property type="entry name" value="DUF881"/>
    <property type="match status" value="1"/>
</dbReference>
<organism evidence="4 5">
    <name type="scientific">Micromonospora purpureochromogenes</name>
    <dbReference type="NCBI Taxonomy" id="47872"/>
    <lineage>
        <taxon>Bacteria</taxon>
        <taxon>Bacillati</taxon>
        <taxon>Actinomycetota</taxon>
        <taxon>Actinomycetes</taxon>
        <taxon>Micromonosporales</taxon>
        <taxon>Micromonosporaceae</taxon>
        <taxon>Micromonospora</taxon>
    </lineage>
</organism>
<feature type="region of interest" description="Disordered" evidence="2">
    <location>
        <begin position="269"/>
        <end position="315"/>
    </location>
</feature>
<sequence>MSAPPDSGGRTTRAFTPDFLTELFRNPLDPGYADAAARRRESPPPAGWRGASTRAVSVVVIAVVGFLFAVAYRETMADEPSRSQARAGLIAQIKQRESETDEMTARADRLREEVGRQRDAALSGSQAARLRNLEAGTGLGRVRGDGVVVRLADAEPKDDDAVSGASDAGPPRVIYTDLQKVANDLWASGAEAVAINGQRLTATSTIRSAGAAILVDFRPVTSPYEVTAIGPGSMRDKFEESRAAYLMRRVAKETGLSFQVRDAEDLTLPAAPEPRLRYAQPSVSPSPSPSGSGDRSSSPGPSGSGTSPRPSGGVR</sequence>
<accession>A0A1C4YPM4</accession>
<dbReference type="Proteomes" id="UP000198228">
    <property type="component" value="Chromosome I"/>
</dbReference>
<name>A0A1C4YPM4_9ACTN</name>
<dbReference type="EMBL" id="LT607410">
    <property type="protein sequence ID" value="SCF22646.1"/>
    <property type="molecule type" value="Genomic_DNA"/>
</dbReference>
<feature type="transmembrane region" description="Helical" evidence="3">
    <location>
        <begin position="51"/>
        <end position="72"/>
    </location>
</feature>
<feature type="compositionally biased region" description="Low complexity" evidence="2">
    <location>
        <begin position="281"/>
        <end position="315"/>
    </location>
</feature>
<gene>
    <name evidence="4" type="ORF">GA0074696_3575</name>
</gene>
<reference evidence="4 5" key="1">
    <citation type="submission" date="2016-06" db="EMBL/GenBank/DDBJ databases">
        <authorList>
            <person name="Kjaerup R.B."/>
            <person name="Dalgaard T.S."/>
            <person name="Juul-Madsen H.R."/>
        </authorList>
    </citation>
    <scope>NUCLEOTIDE SEQUENCE [LARGE SCALE GENOMIC DNA]</scope>
    <source>
        <strain evidence="4 5">DSM 43821</strain>
    </source>
</reference>
<evidence type="ECO:0000313" key="5">
    <source>
        <dbReference type="Proteomes" id="UP000198228"/>
    </source>
</evidence>
<keyword evidence="3" id="KW-0472">Membrane</keyword>
<dbReference type="PANTHER" id="PTHR37313">
    <property type="entry name" value="UPF0749 PROTEIN RV1825"/>
    <property type="match status" value="1"/>
</dbReference>
<evidence type="ECO:0000256" key="1">
    <source>
        <dbReference type="ARBA" id="ARBA00009108"/>
    </source>
</evidence>
<keyword evidence="3" id="KW-1133">Transmembrane helix</keyword>
<keyword evidence="3" id="KW-0812">Transmembrane</keyword>
<dbReference type="AlphaFoldDB" id="A0A1C4YPM4"/>
<evidence type="ECO:0000313" key="4">
    <source>
        <dbReference type="EMBL" id="SCF22646.1"/>
    </source>
</evidence>
<proteinExistence type="inferred from homology"/>
<dbReference type="InterPro" id="IPR010273">
    <property type="entry name" value="DUF881"/>
</dbReference>